<dbReference type="InterPro" id="IPR000595">
    <property type="entry name" value="cNMP-bd_dom"/>
</dbReference>
<proteinExistence type="predicted"/>
<protein>
    <submittedName>
        <fullName evidence="2">cAMP-binding domain of CRP or a regulatory subunit of cAMP-dependent protein kinases</fullName>
    </submittedName>
</protein>
<dbReference type="Gene3D" id="2.60.120.10">
    <property type="entry name" value="Jelly Rolls"/>
    <property type="match status" value="1"/>
</dbReference>
<dbReference type="GO" id="GO:0016301">
    <property type="term" value="F:kinase activity"/>
    <property type="evidence" value="ECO:0007669"/>
    <property type="project" value="UniProtKB-KW"/>
</dbReference>
<keyword evidence="2" id="KW-0808">Transferase</keyword>
<organism evidence="2 3">
    <name type="scientific">Dyadobacter psychrophilus</name>
    <dbReference type="NCBI Taxonomy" id="651661"/>
    <lineage>
        <taxon>Bacteria</taxon>
        <taxon>Pseudomonadati</taxon>
        <taxon>Bacteroidota</taxon>
        <taxon>Cytophagia</taxon>
        <taxon>Cytophagales</taxon>
        <taxon>Spirosomataceae</taxon>
        <taxon>Dyadobacter</taxon>
    </lineage>
</organism>
<dbReference type="PROSITE" id="PS50042">
    <property type="entry name" value="CNMP_BINDING_3"/>
    <property type="match status" value="1"/>
</dbReference>
<accession>A0A1T5EIH1</accession>
<keyword evidence="2" id="KW-0418">Kinase</keyword>
<evidence type="ECO:0000313" key="2">
    <source>
        <dbReference type="EMBL" id="SKB83681.1"/>
    </source>
</evidence>
<dbReference type="Gene3D" id="1.10.10.10">
    <property type="entry name" value="Winged helix-like DNA-binding domain superfamily/Winged helix DNA-binding domain"/>
    <property type="match status" value="1"/>
</dbReference>
<name>A0A1T5EIH1_9BACT</name>
<dbReference type="EMBL" id="FUZA01000002">
    <property type="protein sequence ID" value="SKB83681.1"/>
    <property type="molecule type" value="Genomic_DNA"/>
</dbReference>
<feature type="domain" description="Cyclic nucleotide-binding" evidence="1">
    <location>
        <begin position="10"/>
        <end position="112"/>
    </location>
</feature>
<dbReference type="RefSeq" id="WP_082214965.1">
    <property type="nucleotide sequence ID" value="NZ_FUZA01000002.1"/>
</dbReference>
<dbReference type="SUPFAM" id="SSF51206">
    <property type="entry name" value="cAMP-binding domain-like"/>
    <property type="match status" value="1"/>
</dbReference>
<dbReference type="InterPro" id="IPR018490">
    <property type="entry name" value="cNMP-bd_dom_sf"/>
</dbReference>
<reference evidence="3" key="1">
    <citation type="submission" date="2017-02" db="EMBL/GenBank/DDBJ databases">
        <authorList>
            <person name="Varghese N."/>
            <person name="Submissions S."/>
        </authorList>
    </citation>
    <scope>NUCLEOTIDE SEQUENCE [LARGE SCALE GENOMIC DNA]</scope>
    <source>
        <strain evidence="3">DSM 22270</strain>
    </source>
</reference>
<dbReference type="AlphaFoldDB" id="A0A1T5EIH1"/>
<dbReference type="SUPFAM" id="SSF46785">
    <property type="entry name" value="Winged helix' DNA-binding domain"/>
    <property type="match status" value="1"/>
</dbReference>
<dbReference type="InterPro" id="IPR014710">
    <property type="entry name" value="RmlC-like_jellyroll"/>
</dbReference>
<keyword evidence="3" id="KW-1185">Reference proteome</keyword>
<evidence type="ECO:0000259" key="1">
    <source>
        <dbReference type="PROSITE" id="PS50042"/>
    </source>
</evidence>
<dbReference type="OrthoDB" id="792939at2"/>
<dbReference type="STRING" id="651661.SAMN05660293_02486"/>
<dbReference type="CDD" id="cd00038">
    <property type="entry name" value="CAP_ED"/>
    <property type="match status" value="1"/>
</dbReference>
<evidence type="ECO:0000313" key="3">
    <source>
        <dbReference type="Proteomes" id="UP000190897"/>
    </source>
</evidence>
<dbReference type="InterPro" id="IPR036388">
    <property type="entry name" value="WH-like_DNA-bd_sf"/>
</dbReference>
<sequence length="189" mass="22303">MTELEHYLQSYFDFDQSDLTTVASFFKPEFVKKGDYYLKTGKSCNKLSFIQTGILRVYVNLEDREVTQWISSKGYFITDLSSLIFSKPSRWNIQALADTTLYTIDKADYDRIGDFIPKWHETEKLFIAHCFVTLEERVFSFLSMTAEQRYNVLFENSREIFNQVPLQYIASMLGMTPETISRIRRKQLI</sequence>
<dbReference type="Pfam" id="PF00027">
    <property type="entry name" value="cNMP_binding"/>
    <property type="match status" value="1"/>
</dbReference>
<gene>
    <name evidence="2" type="ORF">SAMN05660293_02486</name>
</gene>
<dbReference type="Proteomes" id="UP000190897">
    <property type="component" value="Unassembled WGS sequence"/>
</dbReference>
<dbReference type="InterPro" id="IPR036390">
    <property type="entry name" value="WH_DNA-bd_sf"/>
</dbReference>